<protein>
    <submittedName>
        <fullName evidence="2">Uncharacterized protein</fullName>
    </submittedName>
</protein>
<accession>A0AAW0U971</accession>
<dbReference type="Proteomes" id="UP001487740">
    <property type="component" value="Unassembled WGS sequence"/>
</dbReference>
<keyword evidence="3" id="KW-1185">Reference proteome</keyword>
<evidence type="ECO:0000313" key="3">
    <source>
        <dbReference type="Proteomes" id="UP001487740"/>
    </source>
</evidence>
<proteinExistence type="predicted"/>
<comment type="caution">
    <text evidence="2">The sequence shown here is derived from an EMBL/GenBank/DDBJ whole genome shotgun (WGS) entry which is preliminary data.</text>
</comment>
<gene>
    <name evidence="2" type="ORF">O3P69_005367</name>
</gene>
<sequence>MGGGCGREGDTTTTTIMRKSNMSPDLRPVQVSVQLSVFPVWAVPGVPDETLRLLPAMAPRTTALTV</sequence>
<dbReference type="EMBL" id="JARAKH010000016">
    <property type="protein sequence ID" value="KAK8396275.1"/>
    <property type="molecule type" value="Genomic_DNA"/>
</dbReference>
<organism evidence="2 3">
    <name type="scientific">Scylla paramamosain</name>
    <name type="common">Mud crab</name>
    <dbReference type="NCBI Taxonomy" id="85552"/>
    <lineage>
        <taxon>Eukaryota</taxon>
        <taxon>Metazoa</taxon>
        <taxon>Ecdysozoa</taxon>
        <taxon>Arthropoda</taxon>
        <taxon>Crustacea</taxon>
        <taxon>Multicrustacea</taxon>
        <taxon>Malacostraca</taxon>
        <taxon>Eumalacostraca</taxon>
        <taxon>Eucarida</taxon>
        <taxon>Decapoda</taxon>
        <taxon>Pleocyemata</taxon>
        <taxon>Brachyura</taxon>
        <taxon>Eubrachyura</taxon>
        <taxon>Portunoidea</taxon>
        <taxon>Portunidae</taxon>
        <taxon>Portuninae</taxon>
        <taxon>Scylla</taxon>
    </lineage>
</organism>
<evidence type="ECO:0000313" key="2">
    <source>
        <dbReference type="EMBL" id="KAK8396275.1"/>
    </source>
</evidence>
<name>A0AAW0U971_SCYPA</name>
<evidence type="ECO:0000256" key="1">
    <source>
        <dbReference type="SAM" id="MobiDB-lite"/>
    </source>
</evidence>
<feature type="region of interest" description="Disordered" evidence="1">
    <location>
        <begin position="1"/>
        <end position="24"/>
    </location>
</feature>
<feature type="compositionally biased region" description="Polar residues" evidence="1">
    <location>
        <begin position="11"/>
        <end position="23"/>
    </location>
</feature>
<reference evidence="2 3" key="1">
    <citation type="submission" date="2023-03" db="EMBL/GenBank/DDBJ databases">
        <title>High-quality genome of Scylla paramamosain provides insights in environmental adaptation.</title>
        <authorList>
            <person name="Zhang L."/>
        </authorList>
    </citation>
    <scope>NUCLEOTIDE SEQUENCE [LARGE SCALE GENOMIC DNA]</scope>
    <source>
        <strain evidence="2">LZ_2023a</strain>
        <tissue evidence="2">Muscle</tissue>
    </source>
</reference>
<dbReference type="AlphaFoldDB" id="A0AAW0U971"/>